<sequence length="64" mass="7066">MRLLSALLLADEELSLTDLAEHADLATRPRTAKWRDSSTQAFQLVGSAEGNSYSYQDGAWHKDG</sequence>
<reference evidence="1" key="1">
    <citation type="submission" date="2015-08" db="EMBL/GenBank/DDBJ databases">
        <authorList>
            <person name="Babu N.S."/>
            <person name="Beckwith C.J."/>
            <person name="Beseler K.G."/>
            <person name="Brison A."/>
            <person name="Carone J.V."/>
            <person name="Caskin T.P."/>
            <person name="Diamond M."/>
            <person name="Durham M.E."/>
            <person name="Foxe J.M."/>
            <person name="Go M."/>
            <person name="Henderson B.A."/>
            <person name="Jones I.B."/>
            <person name="McGettigan J.A."/>
            <person name="Micheletti S.J."/>
            <person name="Nasrallah M.E."/>
            <person name="Ortiz D."/>
            <person name="Piller C.R."/>
            <person name="Privatt S.R."/>
            <person name="Schneider S.L."/>
            <person name="Sharp S."/>
            <person name="Smith T.C."/>
            <person name="Stanton J.D."/>
            <person name="Ullery H.E."/>
            <person name="Wilson R.J."/>
            <person name="Serrano M.G."/>
            <person name="Buck G."/>
            <person name="Lee V."/>
            <person name="Wang Y."/>
            <person name="Carvalho R."/>
            <person name="Voegtly L."/>
            <person name="Shi R."/>
            <person name="Duckworth R."/>
            <person name="Johnson A."/>
            <person name="Loviza R."/>
            <person name="Walstead R."/>
            <person name="Shah Z."/>
            <person name="Kiflezghi M."/>
            <person name="Wade K."/>
            <person name="Ball S.L."/>
            <person name="Bradley K.W."/>
            <person name="Asai D.J."/>
            <person name="Bowman C.A."/>
            <person name="Russell D.A."/>
            <person name="Pope W.H."/>
            <person name="Jacobs-Sera D."/>
            <person name="Hendrix R.W."/>
            <person name="Hatfull G.F."/>
        </authorList>
    </citation>
    <scope>NUCLEOTIDE SEQUENCE</scope>
</reference>
<name>A0A2P2BZL3_9ZZZZ</name>
<dbReference type="EMBL" id="CZKA01000016">
    <property type="protein sequence ID" value="CUR55213.1"/>
    <property type="molecule type" value="Genomic_DNA"/>
</dbReference>
<proteinExistence type="predicted"/>
<organism evidence="1">
    <name type="scientific">metagenome</name>
    <dbReference type="NCBI Taxonomy" id="256318"/>
    <lineage>
        <taxon>unclassified sequences</taxon>
        <taxon>metagenomes</taxon>
    </lineage>
</organism>
<dbReference type="AlphaFoldDB" id="A0A2P2BZL3"/>
<protein>
    <submittedName>
        <fullName evidence="1">Uncharacterized protein</fullName>
    </submittedName>
</protein>
<evidence type="ECO:0000313" key="1">
    <source>
        <dbReference type="EMBL" id="CUR55213.1"/>
    </source>
</evidence>
<accession>A0A2P2BZL3</accession>
<gene>
    <name evidence="1" type="ORF">NOCA2230133</name>
</gene>